<feature type="transmembrane region" description="Helical" evidence="4">
    <location>
        <begin position="71"/>
        <end position="87"/>
    </location>
</feature>
<dbReference type="FunFam" id="3.30.70.270:FF:000001">
    <property type="entry name" value="Diguanylate cyclase domain protein"/>
    <property type="match status" value="1"/>
</dbReference>
<comment type="catalytic activity">
    <reaction evidence="3">
        <text>2 GTP = 3',3'-c-di-GMP + 2 diphosphate</text>
        <dbReference type="Rhea" id="RHEA:24898"/>
        <dbReference type="ChEBI" id="CHEBI:33019"/>
        <dbReference type="ChEBI" id="CHEBI:37565"/>
        <dbReference type="ChEBI" id="CHEBI:58805"/>
        <dbReference type="EC" id="2.7.7.65"/>
    </reaction>
</comment>
<organism evidence="6 7">
    <name type="scientific">Reinekea marinisedimentorum</name>
    <dbReference type="NCBI Taxonomy" id="230495"/>
    <lineage>
        <taxon>Bacteria</taxon>
        <taxon>Pseudomonadati</taxon>
        <taxon>Pseudomonadota</taxon>
        <taxon>Gammaproteobacteria</taxon>
        <taxon>Oceanospirillales</taxon>
        <taxon>Saccharospirillaceae</taxon>
        <taxon>Reinekea</taxon>
    </lineage>
</organism>
<dbReference type="InterPro" id="IPR029787">
    <property type="entry name" value="Nucleotide_cyclase"/>
</dbReference>
<dbReference type="GO" id="GO:0052621">
    <property type="term" value="F:diguanylate cyclase activity"/>
    <property type="evidence" value="ECO:0007669"/>
    <property type="project" value="UniProtKB-EC"/>
</dbReference>
<dbReference type="EMBL" id="SLZR01000001">
    <property type="protein sequence ID" value="TCS44070.1"/>
    <property type="molecule type" value="Genomic_DNA"/>
</dbReference>
<protein>
    <recommendedName>
        <fullName evidence="2">diguanylate cyclase</fullName>
        <ecNumber evidence="2">2.7.7.65</ecNumber>
    </recommendedName>
</protein>
<comment type="cofactor">
    <cofactor evidence="1">
        <name>Mg(2+)</name>
        <dbReference type="ChEBI" id="CHEBI:18420"/>
    </cofactor>
</comment>
<dbReference type="InterPro" id="IPR050469">
    <property type="entry name" value="Diguanylate_Cyclase"/>
</dbReference>
<keyword evidence="4" id="KW-1133">Transmembrane helix</keyword>
<feature type="transmembrane region" description="Helical" evidence="4">
    <location>
        <begin position="122"/>
        <end position="142"/>
    </location>
</feature>
<evidence type="ECO:0000256" key="1">
    <source>
        <dbReference type="ARBA" id="ARBA00001946"/>
    </source>
</evidence>
<dbReference type="CDD" id="cd01949">
    <property type="entry name" value="GGDEF"/>
    <property type="match status" value="1"/>
</dbReference>
<dbReference type="OrthoDB" id="9759607at2"/>
<sequence length="360" mass="40953">MIHSELSSRRLQLLVVCSILLALAFMPIDMSAMPTELHGSYIFSRVALQLPAGLFFLYYTTRPNYRAHKDLVLFLVVSYVNGVNYWVIYKCWVVAQHPFQYEGTVLYTLAAFFLLRMSFRYAVYLVLLSNFSFLLMVSFLPIYGSFGFTKYGLMSAAQFISLLGLFSLEQSFLRSKELSEKLHDLSRTDQLTGLNNRRAYELDGQALLDRACDTQQLLTVFLIDIDHFKPYNDFYGHVQGDEIIRLQADLLRQVFNGDDEVLGRYGGEEFIVIALGMDVTEAHRKASRLNELWHQQAVENPQALRKYLTCSVGVHSQVPARGQTFAALIRAADQALYRAKHLGRDCYVFSQGGDGSEPPA</sequence>
<dbReference type="PANTHER" id="PTHR45138">
    <property type="entry name" value="REGULATORY COMPONENTS OF SENSORY TRANSDUCTION SYSTEM"/>
    <property type="match status" value="1"/>
</dbReference>
<accession>A0A4R3IBQ8</accession>
<dbReference type="SMART" id="SM00267">
    <property type="entry name" value="GGDEF"/>
    <property type="match status" value="1"/>
</dbReference>
<dbReference type="RefSeq" id="WP_132699365.1">
    <property type="nucleotide sequence ID" value="NZ_SLZR01000001.1"/>
</dbReference>
<gene>
    <name evidence="6" type="ORF">BCF53_101413</name>
</gene>
<dbReference type="EC" id="2.7.7.65" evidence="2"/>
<dbReference type="Pfam" id="PF00990">
    <property type="entry name" value="GGDEF"/>
    <property type="match status" value="1"/>
</dbReference>
<comment type="caution">
    <text evidence="6">The sequence shown here is derived from an EMBL/GenBank/DDBJ whole genome shotgun (WGS) entry which is preliminary data.</text>
</comment>
<feature type="transmembrane region" description="Helical" evidence="4">
    <location>
        <begin position="99"/>
        <end position="115"/>
    </location>
</feature>
<dbReference type="AlphaFoldDB" id="A0A4R3IBQ8"/>
<reference evidence="6 7" key="1">
    <citation type="submission" date="2019-03" db="EMBL/GenBank/DDBJ databases">
        <title>Genomic Encyclopedia of Archaeal and Bacterial Type Strains, Phase II (KMG-II): from individual species to whole genera.</title>
        <authorList>
            <person name="Goeker M."/>
        </authorList>
    </citation>
    <scope>NUCLEOTIDE SEQUENCE [LARGE SCALE GENOMIC DNA]</scope>
    <source>
        <strain evidence="6 7">DSM 15388</strain>
    </source>
</reference>
<evidence type="ECO:0000313" key="6">
    <source>
        <dbReference type="EMBL" id="TCS44070.1"/>
    </source>
</evidence>
<dbReference type="Gene3D" id="3.30.70.270">
    <property type="match status" value="1"/>
</dbReference>
<evidence type="ECO:0000313" key="7">
    <source>
        <dbReference type="Proteomes" id="UP000295793"/>
    </source>
</evidence>
<proteinExistence type="predicted"/>
<feature type="transmembrane region" description="Helical" evidence="4">
    <location>
        <begin position="40"/>
        <end position="59"/>
    </location>
</feature>
<dbReference type="Proteomes" id="UP000295793">
    <property type="component" value="Unassembled WGS sequence"/>
</dbReference>
<dbReference type="PROSITE" id="PS50887">
    <property type="entry name" value="GGDEF"/>
    <property type="match status" value="1"/>
</dbReference>
<evidence type="ECO:0000256" key="2">
    <source>
        <dbReference type="ARBA" id="ARBA00012528"/>
    </source>
</evidence>
<dbReference type="InterPro" id="IPR043128">
    <property type="entry name" value="Rev_trsase/Diguanyl_cyclase"/>
</dbReference>
<dbReference type="PANTHER" id="PTHR45138:SF9">
    <property type="entry name" value="DIGUANYLATE CYCLASE DGCM-RELATED"/>
    <property type="match status" value="1"/>
</dbReference>
<evidence type="ECO:0000256" key="4">
    <source>
        <dbReference type="SAM" id="Phobius"/>
    </source>
</evidence>
<feature type="domain" description="GGDEF" evidence="5">
    <location>
        <begin position="216"/>
        <end position="352"/>
    </location>
</feature>
<name>A0A4R3IBQ8_9GAMM</name>
<evidence type="ECO:0000256" key="3">
    <source>
        <dbReference type="ARBA" id="ARBA00034247"/>
    </source>
</evidence>
<evidence type="ECO:0000259" key="5">
    <source>
        <dbReference type="PROSITE" id="PS50887"/>
    </source>
</evidence>
<keyword evidence="4" id="KW-0472">Membrane</keyword>
<dbReference type="SUPFAM" id="SSF55073">
    <property type="entry name" value="Nucleotide cyclase"/>
    <property type="match status" value="1"/>
</dbReference>
<feature type="transmembrane region" description="Helical" evidence="4">
    <location>
        <begin position="12"/>
        <end position="28"/>
    </location>
</feature>
<dbReference type="NCBIfam" id="TIGR00254">
    <property type="entry name" value="GGDEF"/>
    <property type="match status" value="1"/>
</dbReference>
<keyword evidence="7" id="KW-1185">Reference proteome</keyword>
<keyword evidence="4" id="KW-0812">Transmembrane</keyword>
<dbReference type="InterPro" id="IPR000160">
    <property type="entry name" value="GGDEF_dom"/>
</dbReference>